<feature type="domain" description="WYL" evidence="1">
    <location>
        <begin position="154"/>
        <end position="219"/>
    </location>
</feature>
<accession>A0A9R1C7G7</accession>
<evidence type="ECO:0000259" key="1">
    <source>
        <dbReference type="Pfam" id="PF13280"/>
    </source>
</evidence>
<dbReference type="EMBL" id="BPUB01000001">
    <property type="protein sequence ID" value="GJG57419.1"/>
    <property type="molecule type" value="Genomic_DNA"/>
</dbReference>
<keyword evidence="4" id="KW-1185">Reference proteome</keyword>
<feature type="domain" description="WCX" evidence="2">
    <location>
        <begin position="255"/>
        <end position="327"/>
    </location>
</feature>
<gene>
    <name evidence="3" type="ORF">PRLR5076_02700</name>
</gene>
<sequence length="337" mass="40127">MATNKNAQLRYQILDRCFSDFTHRYTIDDLIDKINERLEDLYGTQIGVRQVRDDIKYMRDRVAYNAPIKAYPLDGKRCYYRYTDPDFSIFKNELSVEDVNNLRSTIEMLKRYRGIPANAWLEEVISNLEYRFGVKPNAENVISFEQNERLKGLEHLSGLIDATVHHKTLEIDYRPYNGKEYHDTLYPYYLKEYNSRWFLLGFCVETNRIENMALDRILKFSVSCKPFKENKTIDFSTYFDDVIGVTIPSEEVKVETIQLRFSDQRFPYVKSKPIHRSQEIIDDKQNIIQIKVRPNRELNQVVFSFLPDIEVLSPAWYRQEVENQIKENLQKYLSVNL</sequence>
<evidence type="ECO:0000259" key="2">
    <source>
        <dbReference type="Pfam" id="PF25583"/>
    </source>
</evidence>
<reference evidence="3" key="1">
    <citation type="journal article" date="2022" name="Int. J. Syst. Evol. Microbiol.">
        <title>Prevotella lacticifex sp. nov., isolated from the rumen of cows.</title>
        <authorList>
            <person name="Shinkai T."/>
            <person name="Ikeyama N."/>
            <person name="Kumagai M."/>
            <person name="Ohmori H."/>
            <person name="Sakamoto M."/>
            <person name="Ohkuma M."/>
            <person name="Mitsumori M."/>
        </authorList>
    </citation>
    <scope>NUCLEOTIDE SEQUENCE</scope>
    <source>
        <strain evidence="3">R5076</strain>
    </source>
</reference>
<dbReference type="AlphaFoldDB" id="A0A9R1C7G7"/>
<dbReference type="InterPro" id="IPR057727">
    <property type="entry name" value="WCX_dom"/>
</dbReference>
<evidence type="ECO:0000313" key="3">
    <source>
        <dbReference type="EMBL" id="GJG57419.1"/>
    </source>
</evidence>
<dbReference type="GeneID" id="72468325"/>
<evidence type="ECO:0000313" key="4">
    <source>
        <dbReference type="Proteomes" id="UP000825483"/>
    </source>
</evidence>
<dbReference type="InterPro" id="IPR051534">
    <property type="entry name" value="CBASS_pafABC_assoc_protein"/>
</dbReference>
<proteinExistence type="predicted"/>
<organism evidence="3 4">
    <name type="scientific">Prevotella lacticifex</name>
    <dbReference type="NCBI Taxonomy" id="2854755"/>
    <lineage>
        <taxon>Bacteria</taxon>
        <taxon>Pseudomonadati</taxon>
        <taxon>Bacteroidota</taxon>
        <taxon>Bacteroidia</taxon>
        <taxon>Bacteroidales</taxon>
        <taxon>Prevotellaceae</taxon>
        <taxon>Prevotella</taxon>
    </lineage>
</organism>
<dbReference type="PANTHER" id="PTHR34580">
    <property type="match status" value="1"/>
</dbReference>
<dbReference type="PANTHER" id="PTHR34580:SF9">
    <property type="entry name" value="SLL5097 PROTEIN"/>
    <property type="match status" value="1"/>
</dbReference>
<dbReference type="RefSeq" id="WP_223929593.1">
    <property type="nucleotide sequence ID" value="NZ_BPTU01000003.1"/>
</dbReference>
<dbReference type="Pfam" id="PF13280">
    <property type="entry name" value="WYL"/>
    <property type="match status" value="1"/>
</dbReference>
<dbReference type="Proteomes" id="UP000825483">
    <property type="component" value="Unassembled WGS sequence"/>
</dbReference>
<comment type="caution">
    <text evidence="3">The sequence shown here is derived from an EMBL/GenBank/DDBJ whole genome shotgun (WGS) entry which is preliminary data.</text>
</comment>
<name>A0A9R1C7G7_9BACT</name>
<protein>
    <recommendedName>
        <fullName evidence="5">WYL domain-containing protein</fullName>
    </recommendedName>
</protein>
<dbReference type="InterPro" id="IPR026881">
    <property type="entry name" value="WYL_dom"/>
</dbReference>
<dbReference type="Pfam" id="PF25583">
    <property type="entry name" value="WCX"/>
    <property type="match status" value="1"/>
</dbReference>
<dbReference type="PROSITE" id="PS52050">
    <property type="entry name" value="WYL"/>
    <property type="match status" value="1"/>
</dbReference>
<evidence type="ECO:0008006" key="5">
    <source>
        <dbReference type="Google" id="ProtNLM"/>
    </source>
</evidence>